<reference evidence="3" key="1">
    <citation type="submission" date="2022-11" db="EMBL/GenBank/DDBJ databases">
        <title>Draft genome sequence of Hoeflea poritis E7-10 and Hoeflea prorocentri PM5-8, separated from scleractinian coral Porites lutea and marine dinoflagellate.</title>
        <authorList>
            <person name="Zhang G."/>
            <person name="Wei Q."/>
            <person name="Cai L."/>
        </authorList>
    </citation>
    <scope>NUCLEOTIDE SEQUENCE</scope>
    <source>
        <strain evidence="3">PM5-8</strain>
    </source>
</reference>
<keyword evidence="4" id="KW-1185">Reference proteome</keyword>
<keyword evidence="1" id="KW-0560">Oxidoreductase</keyword>
<dbReference type="InterPro" id="IPR036291">
    <property type="entry name" value="NAD(P)-bd_dom_sf"/>
</dbReference>
<dbReference type="InterPro" id="IPR028939">
    <property type="entry name" value="P5C_Rdtase_cat_N"/>
</dbReference>
<comment type="caution">
    <text evidence="3">The sequence shown here is derived from an EMBL/GenBank/DDBJ whole genome shotgun (WGS) entry which is preliminary data.</text>
</comment>
<dbReference type="SUPFAM" id="SSF51735">
    <property type="entry name" value="NAD(P)-binding Rossmann-fold domains"/>
    <property type="match status" value="1"/>
</dbReference>
<evidence type="ECO:0000313" key="3">
    <source>
        <dbReference type="EMBL" id="MDA5399013.1"/>
    </source>
</evidence>
<dbReference type="EMBL" id="JAPJZI010000001">
    <property type="protein sequence ID" value="MDA5399013.1"/>
    <property type="molecule type" value="Genomic_DNA"/>
</dbReference>
<evidence type="ECO:0000313" key="4">
    <source>
        <dbReference type="Proteomes" id="UP001151234"/>
    </source>
</evidence>
<dbReference type="GO" id="GO:0016491">
    <property type="term" value="F:oxidoreductase activity"/>
    <property type="evidence" value="ECO:0007669"/>
    <property type="project" value="UniProtKB-KW"/>
</dbReference>
<protein>
    <submittedName>
        <fullName evidence="3">NAD(P)-binding domain-containing protein</fullName>
    </submittedName>
</protein>
<sequence length="239" mass="25507">MFVCFAFLCFVFRDGPQGKKEARMRIAIIGTGSVGSALAHGWASTHHEIILGSRHLQTQELRDLKDQTGAKALPAAEAAEHAHVVVLALPWTAAKEALATLGDLSGKIIIDCMNPLEFADGALRLDRGWSTSGAETVAAWLPGARIVKTLNQVGADVMRYAGSMPARPAMFLASDDTEAKETVAGLLEGLGFDPLDAGSLDKARLLEPFAMVWINQAMARGKGRRWALSVVDLSDLGEG</sequence>
<evidence type="ECO:0000259" key="2">
    <source>
        <dbReference type="Pfam" id="PF03807"/>
    </source>
</evidence>
<proteinExistence type="predicted"/>
<dbReference type="PANTHER" id="PTHR14239">
    <property type="entry name" value="DUDULIN-RELATED"/>
    <property type="match status" value="1"/>
</dbReference>
<dbReference type="Pfam" id="PF03807">
    <property type="entry name" value="F420_oxidored"/>
    <property type="match status" value="1"/>
</dbReference>
<gene>
    <name evidence="3" type="ORF">OQ273_10560</name>
</gene>
<dbReference type="InterPro" id="IPR051267">
    <property type="entry name" value="STEAP_metalloreductase"/>
</dbReference>
<dbReference type="Gene3D" id="3.40.50.720">
    <property type="entry name" value="NAD(P)-binding Rossmann-like Domain"/>
    <property type="match status" value="1"/>
</dbReference>
<feature type="domain" description="Pyrroline-5-carboxylate reductase catalytic N-terminal" evidence="2">
    <location>
        <begin position="25"/>
        <end position="115"/>
    </location>
</feature>
<dbReference type="PANTHER" id="PTHR14239:SF10">
    <property type="entry name" value="REDUCTASE"/>
    <property type="match status" value="1"/>
</dbReference>
<accession>A0A9X3UGZ7</accession>
<evidence type="ECO:0000256" key="1">
    <source>
        <dbReference type="ARBA" id="ARBA00023002"/>
    </source>
</evidence>
<dbReference type="AlphaFoldDB" id="A0A9X3UGZ7"/>
<organism evidence="3 4">
    <name type="scientific">Hoeflea prorocentri</name>
    <dbReference type="NCBI Taxonomy" id="1922333"/>
    <lineage>
        <taxon>Bacteria</taxon>
        <taxon>Pseudomonadati</taxon>
        <taxon>Pseudomonadota</taxon>
        <taxon>Alphaproteobacteria</taxon>
        <taxon>Hyphomicrobiales</taxon>
        <taxon>Rhizobiaceae</taxon>
        <taxon>Hoeflea</taxon>
    </lineage>
</organism>
<name>A0A9X3UGZ7_9HYPH</name>
<dbReference type="Proteomes" id="UP001151234">
    <property type="component" value="Unassembled WGS sequence"/>
</dbReference>